<dbReference type="EMBL" id="KN819103">
    <property type="protein sequence ID" value="KIL53942.1"/>
    <property type="molecule type" value="Genomic_DNA"/>
</dbReference>
<evidence type="ECO:0000313" key="2">
    <source>
        <dbReference type="Proteomes" id="UP000054549"/>
    </source>
</evidence>
<dbReference type="Proteomes" id="UP000054549">
    <property type="component" value="Unassembled WGS sequence"/>
</dbReference>
<gene>
    <name evidence="1" type="ORF">M378DRAFT_28837</name>
</gene>
<keyword evidence="2" id="KW-1185">Reference proteome</keyword>
<reference evidence="1 2" key="1">
    <citation type="submission" date="2014-04" db="EMBL/GenBank/DDBJ databases">
        <title>Evolutionary Origins and Diversification of the Mycorrhizal Mutualists.</title>
        <authorList>
            <consortium name="DOE Joint Genome Institute"/>
            <consortium name="Mycorrhizal Genomics Consortium"/>
            <person name="Kohler A."/>
            <person name="Kuo A."/>
            <person name="Nagy L.G."/>
            <person name="Floudas D."/>
            <person name="Copeland A."/>
            <person name="Barry K.W."/>
            <person name="Cichocki N."/>
            <person name="Veneault-Fourrey C."/>
            <person name="LaButti K."/>
            <person name="Lindquist E.A."/>
            <person name="Lipzen A."/>
            <person name="Lundell T."/>
            <person name="Morin E."/>
            <person name="Murat C."/>
            <person name="Riley R."/>
            <person name="Ohm R."/>
            <person name="Sun H."/>
            <person name="Tunlid A."/>
            <person name="Henrissat B."/>
            <person name="Grigoriev I.V."/>
            <person name="Hibbett D.S."/>
            <person name="Martin F."/>
        </authorList>
    </citation>
    <scope>NUCLEOTIDE SEQUENCE [LARGE SCALE GENOMIC DNA]</scope>
    <source>
        <strain evidence="1 2">Koide BX008</strain>
    </source>
</reference>
<dbReference type="HOGENOM" id="CLU_2426572_0_0_1"/>
<proteinExistence type="predicted"/>
<dbReference type="AlphaFoldDB" id="A0A0C2VYL8"/>
<evidence type="ECO:0000313" key="1">
    <source>
        <dbReference type="EMBL" id="KIL53942.1"/>
    </source>
</evidence>
<organism evidence="1 2">
    <name type="scientific">Amanita muscaria (strain Koide BX008)</name>
    <dbReference type="NCBI Taxonomy" id="946122"/>
    <lineage>
        <taxon>Eukaryota</taxon>
        <taxon>Fungi</taxon>
        <taxon>Dikarya</taxon>
        <taxon>Basidiomycota</taxon>
        <taxon>Agaricomycotina</taxon>
        <taxon>Agaricomycetes</taxon>
        <taxon>Agaricomycetidae</taxon>
        <taxon>Agaricales</taxon>
        <taxon>Pluteineae</taxon>
        <taxon>Amanitaceae</taxon>
        <taxon>Amanita</taxon>
    </lineage>
</organism>
<accession>A0A0C2VYL8</accession>
<sequence>MATHFCPLLPFSSVIIISVPSCIMSSVFHLAEHSSGDAEVNPSGNTRKLTSLGRIPGQFILQLVPPRNQDSAIGHTEFTFVMQFCKRRGSN</sequence>
<name>A0A0C2VYL8_AMAMK</name>
<protein>
    <submittedName>
        <fullName evidence="1">Uncharacterized protein</fullName>
    </submittedName>
</protein>
<dbReference type="InParanoid" id="A0A0C2VYL8"/>